<feature type="transmembrane region" description="Helical" evidence="8">
    <location>
        <begin position="156"/>
        <end position="179"/>
    </location>
</feature>
<organism evidence="10 11">
    <name type="scientific">Candidatus Gottesmanbacteria bacterium RBG_13_37_7</name>
    <dbReference type="NCBI Taxonomy" id="1798369"/>
    <lineage>
        <taxon>Bacteria</taxon>
        <taxon>Candidatus Gottesmaniibacteriota</taxon>
    </lineage>
</organism>
<keyword evidence="3" id="KW-0328">Glycosyltransferase</keyword>
<keyword evidence="4" id="KW-0808">Transferase</keyword>
<evidence type="ECO:0000259" key="9">
    <source>
        <dbReference type="Pfam" id="PF13231"/>
    </source>
</evidence>
<evidence type="ECO:0000256" key="2">
    <source>
        <dbReference type="ARBA" id="ARBA00022475"/>
    </source>
</evidence>
<dbReference type="AlphaFoldDB" id="A0A1F5YKB2"/>
<dbReference type="Proteomes" id="UP000178230">
    <property type="component" value="Unassembled WGS sequence"/>
</dbReference>
<keyword evidence="7 8" id="KW-0472">Membrane</keyword>
<evidence type="ECO:0000256" key="6">
    <source>
        <dbReference type="ARBA" id="ARBA00022989"/>
    </source>
</evidence>
<dbReference type="GO" id="GO:0016763">
    <property type="term" value="F:pentosyltransferase activity"/>
    <property type="evidence" value="ECO:0007669"/>
    <property type="project" value="TreeGrafter"/>
</dbReference>
<comment type="caution">
    <text evidence="10">The sequence shown here is derived from an EMBL/GenBank/DDBJ whole genome shotgun (WGS) entry which is preliminary data.</text>
</comment>
<feature type="domain" description="Glycosyltransferase RgtA/B/C/D-like" evidence="9">
    <location>
        <begin position="60"/>
        <end position="213"/>
    </location>
</feature>
<dbReference type="EMBL" id="MFIY01000005">
    <property type="protein sequence ID" value="OGG00524.1"/>
    <property type="molecule type" value="Genomic_DNA"/>
</dbReference>
<keyword evidence="5 8" id="KW-0812">Transmembrane</keyword>
<keyword evidence="6 8" id="KW-1133">Transmembrane helix</keyword>
<feature type="transmembrane region" description="Helical" evidence="8">
    <location>
        <begin position="199"/>
        <end position="217"/>
    </location>
</feature>
<evidence type="ECO:0000256" key="4">
    <source>
        <dbReference type="ARBA" id="ARBA00022679"/>
    </source>
</evidence>
<evidence type="ECO:0000256" key="3">
    <source>
        <dbReference type="ARBA" id="ARBA00022676"/>
    </source>
</evidence>
<proteinExistence type="predicted"/>
<evidence type="ECO:0000256" key="8">
    <source>
        <dbReference type="SAM" id="Phobius"/>
    </source>
</evidence>
<evidence type="ECO:0000313" key="10">
    <source>
        <dbReference type="EMBL" id="OGG00524.1"/>
    </source>
</evidence>
<feature type="transmembrane region" description="Helical" evidence="8">
    <location>
        <begin position="78"/>
        <end position="98"/>
    </location>
</feature>
<reference evidence="10 11" key="1">
    <citation type="journal article" date="2016" name="Nat. Commun.">
        <title>Thousands of microbial genomes shed light on interconnected biogeochemical processes in an aquifer system.</title>
        <authorList>
            <person name="Anantharaman K."/>
            <person name="Brown C.T."/>
            <person name="Hug L.A."/>
            <person name="Sharon I."/>
            <person name="Castelle C.J."/>
            <person name="Probst A.J."/>
            <person name="Thomas B.C."/>
            <person name="Singh A."/>
            <person name="Wilkins M.J."/>
            <person name="Karaoz U."/>
            <person name="Brodie E.L."/>
            <person name="Williams K.H."/>
            <person name="Hubbard S.S."/>
            <person name="Banfield J.F."/>
        </authorList>
    </citation>
    <scope>NUCLEOTIDE SEQUENCE [LARGE SCALE GENOMIC DNA]</scope>
</reference>
<feature type="transmembrane region" description="Helical" evidence="8">
    <location>
        <begin position="340"/>
        <end position="364"/>
    </location>
</feature>
<dbReference type="PANTHER" id="PTHR33908">
    <property type="entry name" value="MANNOSYLTRANSFERASE YKCB-RELATED"/>
    <property type="match status" value="1"/>
</dbReference>
<dbReference type="GO" id="GO:0005886">
    <property type="term" value="C:plasma membrane"/>
    <property type="evidence" value="ECO:0007669"/>
    <property type="project" value="UniProtKB-SubCell"/>
</dbReference>
<keyword evidence="2" id="KW-1003">Cell membrane</keyword>
<dbReference type="InterPro" id="IPR050297">
    <property type="entry name" value="LipidA_mod_glycosyltrf_83"/>
</dbReference>
<feature type="transmembrane region" description="Helical" evidence="8">
    <location>
        <begin position="314"/>
        <end position="334"/>
    </location>
</feature>
<comment type="subcellular location">
    <subcellularLocation>
        <location evidence="1">Cell membrane</location>
        <topology evidence="1">Multi-pass membrane protein</topology>
    </subcellularLocation>
</comment>
<evidence type="ECO:0000256" key="1">
    <source>
        <dbReference type="ARBA" id="ARBA00004651"/>
    </source>
</evidence>
<protein>
    <recommendedName>
        <fullName evidence="9">Glycosyltransferase RgtA/B/C/D-like domain-containing protein</fullName>
    </recommendedName>
</protein>
<dbReference type="PANTHER" id="PTHR33908:SF11">
    <property type="entry name" value="MEMBRANE PROTEIN"/>
    <property type="match status" value="1"/>
</dbReference>
<feature type="transmembrane region" description="Helical" evidence="8">
    <location>
        <begin position="262"/>
        <end position="283"/>
    </location>
</feature>
<feature type="transmembrane region" description="Helical" evidence="8">
    <location>
        <begin position="107"/>
        <end position="124"/>
    </location>
</feature>
<accession>A0A1F5YKB2</accession>
<evidence type="ECO:0000256" key="7">
    <source>
        <dbReference type="ARBA" id="ARBA00023136"/>
    </source>
</evidence>
<dbReference type="GO" id="GO:0009103">
    <property type="term" value="P:lipopolysaccharide biosynthetic process"/>
    <property type="evidence" value="ECO:0007669"/>
    <property type="project" value="UniProtKB-ARBA"/>
</dbReference>
<dbReference type="Pfam" id="PF13231">
    <property type="entry name" value="PMT_2"/>
    <property type="match status" value="1"/>
</dbReference>
<dbReference type="InterPro" id="IPR038731">
    <property type="entry name" value="RgtA/B/C-like"/>
</dbReference>
<feature type="transmembrane region" description="Helical" evidence="8">
    <location>
        <begin position="130"/>
        <end position="149"/>
    </location>
</feature>
<feature type="transmembrane region" description="Helical" evidence="8">
    <location>
        <begin position="7"/>
        <end position="29"/>
    </location>
</feature>
<gene>
    <name evidence="10" type="ORF">A2Y99_03755</name>
</gene>
<name>A0A1F5YKB2_9BACT</name>
<feature type="transmembrane region" description="Helical" evidence="8">
    <location>
        <begin position="289"/>
        <end position="307"/>
    </location>
</feature>
<evidence type="ECO:0000256" key="5">
    <source>
        <dbReference type="ARBA" id="ARBA00022692"/>
    </source>
</evidence>
<sequence>MKKNNLLSIFFISIAAFISRLLFLLKIPIFTDEAIYIRWAQIGLADPAQRYISLTDGKQPLFTWLMYPMLKIFTDPLYAGRFVSVLSGVLAVVGIYLLADELFGKKIALYASAAYIISPFTFLYDRLALMDSLLASIGIWILYLEVLLVKNPRLDLSLLLGLTLGINLMNKSSSFLYIYLLPVSLMLFNKNKSNQVAKLLSWIGYAILSIFIAQIIYNSLRLSPWFYIIEQKNYSFIFTIQEFINKPFVVFLPNLNGLTSILISYMTPIILLMVIIDLAIALISKNKAVIFLFCCFLFPFLSLAAFGKVIFPRFILFMTMPLFLITGHMIFIILNRLQKVGILKIITILVIFAQAFWTSFTLLVNPVEANIHIIDRKQLFDDWPSGWGVSDVIAYLKDKSQNNKIVIGTEGTFGLNPAVYEIYFNGSSNAEIYGFWPISQIPEKLINKADIYPTYLIFKERQEIPDSWHLTLIKKIRRGKGDTFLLFYQVNKK</sequence>
<evidence type="ECO:0000313" key="11">
    <source>
        <dbReference type="Proteomes" id="UP000178230"/>
    </source>
</evidence>